<dbReference type="OrthoDB" id="4066063at2759"/>
<keyword evidence="1" id="KW-1133">Transmembrane helix</keyword>
<reference evidence="2" key="4">
    <citation type="submission" date="2025-08" db="UniProtKB">
        <authorList>
            <consortium name="RefSeq"/>
        </authorList>
    </citation>
    <scope>IDENTIFICATION</scope>
    <source>
        <strain evidence="2">CBS432</strain>
    </source>
</reference>
<reference evidence="2" key="1">
    <citation type="journal article" date="2017" name="Nat. Genet.">
        <title>Contrasting evolutionary genome dynamics between domesticated and wild yeasts.</title>
        <authorList>
            <person name="Yue J.X."/>
            <person name="Li J."/>
            <person name="Aigrain L."/>
            <person name="Hallin J."/>
            <person name="Persson K."/>
            <person name="Oliver K."/>
            <person name="Bergstrom A."/>
            <person name="Coupland P."/>
            <person name="Warringer J."/>
            <person name="Lagomarsino M.C."/>
            <person name="Fischer G."/>
            <person name="Durbin R."/>
            <person name="Liti G."/>
        </authorList>
    </citation>
    <scope>NUCLEOTIDE SEQUENCE</scope>
    <source>
        <strain evidence="2">CBS432</strain>
    </source>
</reference>
<name>A0A8B8UL25_SACPA</name>
<reference evidence="2" key="2">
    <citation type="submission" date="2020-01" db="EMBL/GenBank/DDBJ databases">
        <title>Population-level Yeast Reference Genomes.</title>
        <authorList>
            <person name="Yue J.-X."/>
        </authorList>
    </citation>
    <scope>NUCLEOTIDE SEQUENCE</scope>
    <source>
        <strain evidence="2">CBS432</strain>
    </source>
</reference>
<feature type="transmembrane region" description="Helical" evidence="1">
    <location>
        <begin position="51"/>
        <end position="69"/>
    </location>
</feature>
<gene>
    <name evidence="2" type="ORF">SPAR_A00760</name>
</gene>
<protein>
    <submittedName>
        <fullName evidence="2">DUP/COS family protein</fullName>
    </submittedName>
</protein>
<accession>A0A8B8UL25</accession>
<dbReference type="RefSeq" id="XP_033764484.1">
    <property type="nucleotide sequence ID" value="XM_033908593.1"/>
</dbReference>
<dbReference type="Pfam" id="PF00674">
    <property type="entry name" value="DUP"/>
    <property type="match status" value="1"/>
</dbReference>
<reference evidence="2" key="3">
    <citation type="submission" date="2025-07" db="EMBL/GenBank/DDBJ databases">
        <authorList>
            <consortium name="NCBI Genome Project"/>
        </authorList>
    </citation>
    <scope>NUCLEOTIDE SEQUENCE</scope>
    <source>
        <strain evidence="2">CBS432</strain>
    </source>
</reference>
<sequence length="233" mass="26573">MQTPSENTDVKLGTLNEPSAHLIEENVALPKEIFHSHLSYSIYEMAHCTPIKILALVIGVLVLIIIFFHDNDVCTIISGISLLTSIIILMIVLIAVSVEISDRDFKIKLLLEVITRKPAGKGWRAVAYNMNQYLFDEGLWYTPYYFYCGRKCQCYFNGLIKIKELNTYPSSSMNDEENTQPGAQPDMSANEVARSYIYSPDPILEAYFVKAAEIDKEAQREYWKRQYPEAALP</sequence>
<evidence type="ECO:0000256" key="1">
    <source>
        <dbReference type="SAM" id="Phobius"/>
    </source>
</evidence>
<dbReference type="AlphaFoldDB" id="A0A8B8UL25"/>
<proteinExistence type="predicted"/>
<dbReference type="VEuPathDB" id="FungiDB:SPAR_A00760"/>
<evidence type="ECO:0000313" key="2">
    <source>
        <dbReference type="RefSeq" id="XP_033764484.1"/>
    </source>
</evidence>
<dbReference type="GeneID" id="54628671"/>
<dbReference type="InterPro" id="IPR001142">
    <property type="entry name" value="DUP/COS"/>
</dbReference>
<keyword evidence="1" id="KW-0472">Membrane</keyword>
<keyword evidence="1" id="KW-0812">Transmembrane</keyword>
<feature type="transmembrane region" description="Helical" evidence="1">
    <location>
        <begin position="75"/>
        <end position="98"/>
    </location>
</feature>
<organism evidence="2">
    <name type="scientific">Saccharomyces paradoxus</name>
    <name type="common">Yeast</name>
    <name type="synonym">Saccharomyces douglasii</name>
    <dbReference type="NCBI Taxonomy" id="27291"/>
    <lineage>
        <taxon>Eukaryota</taxon>
        <taxon>Fungi</taxon>
        <taxon>Dikarya</taxon>
        <taxon>Ascomycota</taxon>
        <taxon>Saccharomycotina</taxon>
        <taxon>Saccharomycetes</taxon>
        <taxon>Saccharomycetales</taxon>
        <taxon>Saccharomycetaceae</taxon>
        <taxon>Saccharomyces</taxon>
    </lineage>
</organism>
<dbReference type="KEGG" id="spao:SPAR_A00760"/>